<accession>A0AC61RC38</accession>
<protein>
    <submittedName>
        <fullName evidence="1">Glycosyl hydrolase family 18</fullName>
    </submittedName>
</protein>
<keyword evidence="2" id="KW-1185">Reference proteome</keyword>
<name>A0AC61RC38_9BACT</name>
<dbReference type="EMBL" id="SRYB01000024">
    <property type="protein sequence ID" value="TGY77454.1"/>
    <property type="molecule type" value="Genomic_DNA"/>
</dbReference>
<dbReference type="Proteomes" id="UP000306319">
    <property type="component" value="Unassembled WGS sequence"/>
</dbReference>
<comment type="caution">
    <text evidence="1">The sequence shown here is derived from an EMBL/GenBank/DDBJ whole genome shotgun (WGS) entry which is preliminary data.</text>
</comment>
<evidence type="ECO:0000313" key="1">
    <source>
        <dbReference type="EMBL" id="TGY77454.1"/>
    </source>
</evidence>
<reference evidence="1" key="1">
    <citation type="submission" date="2019-04" db="EMBL/GenBank/DDBJ databases">
        <title>Microbes associate with the intestines of laboratory mice.</title>
        <authorList>
            <person name="Navarre W."/>
            <person name="Wong E."/>
            <person name="Huang K."/>
            <person name="Tropini C."/>
            <person name="Ng K."/>
            <person name="Yu B."/>
        </authorList>
    </citation>
    <scope>NUCLEOTIDE SEQUENCE</scope>
    <source>
        <strain evidence="1">NM04_E33</strain>
    </source>
</reference>
<keyword evidence="1" id="KW-0378">Hydrolase</keyword>
<sequence>MKKNLAYILAASILLTPTVYGASSKDKRSGTLTDPLADSLWNKSEWISAKDAPIVTHVVTDPDGRAADGAAWFAATVTNGKKVKSARWMTAGLGVYTLYVNGNIIGQEVLKPGFTHHGKTKLSFTYDVTDAIQRKAGAENILSVQVTPGWWADKIITPWGTEGMIGKKVAFRGVLELTYTDGTTECFGTNVSDWKAGIAGPVKHAAIFDGEEYDARELQGFETIGKLGTPEKNTEFKGTIFPSNGAEIYLRNDLALTPERAYIWKGVTGQSDDAFGKVVISKEFRKGEEITLQPGETLVIDFGQNCAAVPEFEFRAKGGTKLNCRPAELLNDGNGSKSRGMDGPEGSCHRLNLRVPDTGMLLDYTFADTKGYATYHPECTFYGYRFISVTADDEVKIKSVKSIPVSSIAENLETGTITTGNDMVNKLISNTLWGQRSNYLSVPTDCPQRNERLGWTADTQVFSETGTYFADTRRFFHKWMRDMRDSQHELGGFPGVAPLAQYGNEMTRLGWSDAGVIVPWVVWKQFDDTSIIDENWSAMEKYLNHLNETKFDHYALRGENGNYQWADWLSYEPLESCSGRMNGPDGILPETYDYWNYLSACYWLMDAEMMRDMAAATGRDSRRYADMAKEARAYIQGKFLTPDGKFKTDILNTMQTPALFALKNKLVDGKAKEDMISRLRKNFAEHDNCLQTGFLGTSILMQTLTENGMADIAYELLFQRKNPSWLYSIDNGATTIWERWNSYMVDQGMGPQGMNSFNHYAYGCVAEWMWETMAGISTDVANPGFKKIIMKPIPDKRLGFVKAEYDSAAGKIKSQWRYDGDKWIWNFTVPKGAVAEVTLPGETSSKEYGPGNHSVTKQF</sequence>
<organism evidence="1 2">
    <name type="scientific">Lepagella muris</name>
    <dbReference type="NCBI Taxonomy" id="3032870"/>
    <lineage>
        <taxon>Bacteria</taxon>
        <taxon>Pseudomonadati</taxon>
        <taxon>Bacteroidota</taxon>
        <taxon>Bacteroidia</taxon>
        <taxon>Bacteroidales</taxon>
        <taxon>Muribaculaceae</taxon>
        <taxon>Lepagella</taxon>
    </lineage>
</organism>
<proteinExistence type="predicted"/>
<gene>
    <name evidence="1" type="ORF">E5331_14180</name>
</gene>
<evidence type="ECO:0000313" key="2">
    <source>
        <dbReference type="Proteomes" id="UP000306319"/>
    </source>
</evidence>